<keyword evidence="3" id="KW-1185">Reference proteome</keyword>
<protein>
    <recommendedName>
        <fullName evidence="1">AtuA-like ferredoxin-fold domain-containing protein</fullName>
    </recommendedName>
</protein>
<feature type="domain" description="AtuA-like ferredoxin-fold" evidence="1">
    <location>
        <begin position="1"/>
        <end position="99"/>
    </location>
</feature>
<comment type="caution">
    <text evidence="2">The sequence shown here is derived from an EMBL/GenBank/DDBJ whole genome shotgun (WGS) entry which is preliminary data.</text>
</comment>
<evidence type="ECO:0000313" key="2">
    <source>
        <dbReference type="EMBL" id="MXP24447.1"/>
    </source>
</evidence>
<dbReference type="PANTHER" id="PTHR47708:SF2">
    <property type="entry name" value="SI:CH73-132F6.5"/>
    <property type="match status" value="1"/>
</dbReference>
<reference evidence="2 3" key="1">
    <citation type="submission" date="2019-12" db="EMBL/GenBank/DDBJ databases">
        <title>Genomic-based taxomic classification of the family Erythrobacteraceae.</title>
        <authorList>
            <person name="Xu L."/>
        </authorList>
    </citation>
    <scope>NUCLEOTIDE SEQUENCE [LARGE SCALE GENOMIC DNA]</scope>
    <source>
        <strain evidence="2 3">DSM 18604</strain>
    </source>
</reference>
<dbReference type="OrthoDB" id="21390at2"/>
<accession>A0A845A4H6</accession>
<name>A0A845A4H6_9SPHN</name>
<proteinExistence type="predicted"/>
<dbReference type="AlphaFoldDB" id="A0A845A4H6"/>
<evidence type="ECO:0000313" key="3">
    <source>
        <dbReference type="Proteomes" id="UP000460561"/>
    </source>
</evidence>
<evidence type="ECO:0000259" key="1">
    <source>
        <dbReference type="Pfam" id="PF23544"/>
    </source>
</evidence>
<sequence length="112" mass="12056">MLLRDIAHLRTGDKGDVSQISVIAFSTEDYALLESEVTVERLLDHLPNISVRHAHRYELPNLGALNFVLEGALTGGVTRSLALDAHGKSLGAQLLDLPVGDAQNLSVMDKAV</sequence>
<dbReference type="Proteomes" id="UP000460561">
    <property type="component" value="Unassembled WGS sequence"/>
</dbReference>
<dbReference type="PANTHER" id="PTHR47708">
    <property type="match status" value="1"/>
</dbReference>
<gene>
    <name evidence="2" type="ORF">GRI39_00080</name>
</gene>
<organism evidence="2 3">
    <name type="scientific">Altericroceibacterium indicum</name>
    <dbReference type="NCBI Taxonomy" id="374177"/>
    <lineage>
        <taxon>Bacteria</taxon>
        <taxon>Pseudomonadati</taxon>
        <taxon>Pseudomonadota</taxon>
        <taxon>Alphaproteobacteria</taxon>
        <taxon>Sphingomonadales</taxon>
        <taxon>Erythrobacteraceae</taxon>
        <taxon>Altericroceibacterium</taxon>
    </lineage>
</organism>
<dbReference type="Pfam" id="PF23544">
    <property type="entry name" value="AtuA_ferredoxin"/>
    <property type="match status" value="1"/>
</dbReference>
<dbReference type="EMBL" id="WTYQ01000001">
    <property type="protein sequence ID" value="MXP24447.1"/>
    <property type="molecule type" value="Genomic_DNA"/>
</dbReference>
<dbReference type="InterPro" id="IPR056362">
    <property type="entry name" value="AtuA-like_ferredoxin_dom"/>
</dbReference>